<protein>
    <submittedName>
        <fullName evidence="1">Succinyl-CoA:3-ketoacid coenzyme A transferase 1</fullName>
    </submittedName>
</protein>
<dbReference type="STRING" id="9838.ENSCDRP00005017218"/>
<dbReference type="Gene3D" id="3.40.1080.10">
    <property type="entry name" value="Glutaconate Coenzyme A-transferase"/>
    <property type="match status" value="3"/>
</dbReference>
<dbReference type="AlphaFoldDB" id="A0A5N4DAS8"/>
<organism evidence="1 2">
    <name type="scientific">Camelus dromedarius</name>
    <name type="common">Dromedary</name>
    <name type="synonym">Arabian camel</name>
    <dbReference type="NCBI Taxonomy" id="9838"/>
    <lineage>
        <taxon>Eukaryota</taxon>
        <taxon>Metazoa</taxon>
        <taxon>Chordata</taxon>
        <taxon>Craniata</taxon>
        <taxon>Vertebrata</taxon>
        <taxon>Euteleostomi</taxon>
        <taxon>Mammalia</taxon>
        <taxon>Eutheria</taxon>
        <taxon>Laurasiatheria</taxon>
        <taxon>Artiodactyla</taxon>
        <taxon>Tylopoda</taxon>
        <taxon>Camelidae</taxon>
        <taxon>Camelus</taxon>
    </lineage>
</organism>
<dbReference type="PANTHER" id="PTHR13707">
    <property type="entry name" value="KETOACID-COENZYME A TRANSFERASE"/>
    <property type="match status" value="1"/>
</dbReference>
<reference evidence="1 2" key="1">
    <citation type="journal article" date="2019" name="Mol. Ecol. Resour.">
        <title>Improving Illumina assemblies with Hi-C and long reads: an example with the North African dromedary.</title>
        <authorList>
            <person name="Elbers J.P."/>
            <person name="Rogers M.F."/>
            <person name="Perelman P.L."/>
            <person name="Proskuryakova A.A."/>
            <person name="Serdyukova N.A."/>
            <person name="Johnson W.E."/>
            <person name="Horin P."/>
            <person name="Corander J."/>
            <person name="Murphy D."/>
            <person name="Burger P.A."/>
        </authorList>
    </citation>
    <scope>NUCLEOTIDE SEQUENCE [LARGE SCALE GENOMIC DNA]</scope>
    <source>
        <strain evidence="1">Drom800</strain>
        <tissue evidence="1">Blood</tissue>
    </source>
</reference>
<dbReference type="Proteomes" id="UP000299084">
    <property type="component" value="Unassembled WGS sequence"/>
</dbReference>
<dbReference type="EMBL" id="JWIN03000013">
    <property type="protein sequence ID" value="KAB1268207.1"/>
    <property type="molecule type" value="Genomic_DNA"/>
</dbReference>
<dbReference type="InterPro" id="IPR004165">
    <property type="entry name" value="CoA_trans_fam_I"/>
</dbReference>
<name>A0A5N4DAS8_CAMDR</name>
<dbReference type="InterPro" id="IPR037171">
    <property type="entry name" value="NagB/RpiA_transferase-like"/>
</dbReference>
<dbReference type="PANTHER" id="PTHR13707:SF28">
    <property type="entry name" value="SUCCINYL-COA:3-KETOACID COENZYME A TRANSFERASE 2, MITOCHONDRIAL"/>
    <property type="match status" value="1"/>
</dbReference>
<evidence type="ECO:0000313" key="2">
    <source>
        <dbReference type="Proteomes" id="UP000299084"/>
    </source>
</evidence>
<dbReference type="Pfam" id="PF01144">
    <property type="entry name" value="CoA_trans"/>
    <property type="match status" value="4"/>
</dbReference>
<proteinExistence type="predicted"/>
<comment type="caution">
    <text evidence="1">The sequence shown here is derived from an EMBL/GenBank/DDBJ whole genome shotgun (WGS) entry which is preliminary data.</text>
</comment>
<dbReference type="GO" id="GO:0005739">
    <property type="term" value="C:mitochondrion"/>
    <property type="evidence" value="ECO:0007669"/>
    <property type="project" value="TreeGrafter"/>
</dbReference>
<evidence type="ECO:0000313" key="1">
    <source>
        <dbReference type="EMBL" id="KAB1268207.1"/>
    </source>
</evidence>
<dbReference type="SMART" id="SM00882">
    <property type="entry name" value="CoA_trans"/>
    <property type="match status" value="2"/>
</dbReference>
<gene>
    <name evidence="1" type="ORF">Cadr_000013696</name>
</gene>
<keyword evidence="2" id="KW-1185">Reference proteome</keyword>
<dbReference type="SUPFAM" id="SSF100950">
    <property type="entry name" value="NagB/RpiA/CoA transferase-like"/>
    <property type="match status" value="4"/>
</dbReference>
<dbReference type="NCBIfam" id="TIGR02429">
    <property type="entry name" value="pcaI_scoA_fam"/>
    <property type="match status" value="2"/>
</dbReference>
<dbReference type="InterPro" id="IPR012792">
    <property type="entry name" value="3-oxoacid_CoA-transf_A"/>
</dbReference>
<dbReference type="GO" id="GO:0008260">
    <property type="term" value="F:succinyl-CoA:3-oxo-acid CoA-transferase activity"/>
    <property type="evidence" value="ECO:0007669"/>
    <property type="project" value="TreeGrafter"/>
</dbReference>
<keyword evidence="1" id="KW-0808">Transferase</keyword>
<sequence length="608" mass="66758">MVRGFELCGIPESLIRALLKTRVKDLTVVSSNLGVDNFRLSLLLGTKQITRIVCSYVGENALCEHQYLAGELELEITPRGPRAEHIPAGGASVPAFYTPTAYATLVQEGGAPSRYLKEDNIAILSQPRKVREFHGQHYLLEHAIMADFALVKGWKADPAGNFIFRASARNFNTPLCKAARTSVVEVEEVVDVGSFAPEDIQVPDVYVDRVIRGGGGNMRKELSVDVSFAMIRGGHIHLTFLGAIQVSKYGHLANWMTPGKKVRGMGGVMDLVLIRALLKTRVKDLTVVSSNLGVDNFRLSLLLGTKQITRIVCSYVGENAPCEHQYLAGELELEITPRGPRAEHIPSGGAGVPAFYTPTAYATLVQEGGAPSRYLEEGNIAILSQPRKVREFHGQHYLLEHAIMADFALVKGWKADPAGNFIFRASARNFNMPLCKATRTSVVEVEEVVDVGSFAPEDIQVPDVYVDRVIRGGEGNMRKELSVDVSFAMIRGGHIHLTFLGAIQVSKYGHLANWMTPGKKHQDQSGGPHGALHQGQEPKILEKCTMPLTGKRCVDRIITEKAVFHVHKKRGLTLIELWDSLMVEDIQRSTGSTTAFSPNLRPMQQIAA</sequence>
<accession>A0A5N4DAS8</accession>